<proteinExistence type="predicted"/>
<sequence length="80" mass="9479">KETLMNIIKKLRKKRAVLVGLRVSNDTYYSQLMEEFVIDKSLEEKVVSVLFLKIGTNYREKIYDNLTLMLELIVNTRKLK</sequence>
<reference evidence="1" key="1">
    <citation type="journal article" date="2014" name="Front. Microbiol.">
        <title>High frequency of phylogenetically diverse reductive dehalogenase-homologous genes in deep subseafloor sedimentary metagenomes.</title>
        <authorList>
            <person name="Kawai M."/>
            <person name="Futagami T."/>
            <person name="Toyoda A."/>
            <person name="Takaki Y."/>
            <person name="Nishi S."/>
            <person name="Hori S."/>
            <person name="Arai W."/>
            <person name="Tsubouchi T."/>
            <person name="Morono Y."/>
            <person name="Uchiyama I."/>
            <person name="Ito T."/>
            <person name="Fujiyama A."/>
            <person name="Inagaki F."/>
            <person name="Takami H."/>
        </authorList>
    </citation>
    <scope>NUCLEOTIDE SEQUENCE</scope>
    <source>
        <strain evidence="1">Expedition CK06-06</strain>
    </source>
</reference>
<evidence type="ECO:0000313" key="1">
    <source>
        <dbReference type="EMBL" id="GAH36085.1"/>
    </source>
</evidence>
<feature type="non-terminal residue" evidence="1">
    <location>
        <position position="1"/>
    </location>
</feature>
<dbReference type="EMBL" id="BARU01014725">
    <property type="protein sequence ID" value="GAH36085.1"/>
    <property type="molecule type" value="Genomic_DNA"/>
</dbReference>
<comment type="caution">
    <text evidence="1">The sequence shown here is derived from an EMBL/GenBank/DDBJ whole genome shotgun (WGS) entry which is preliminary data.</text>
</comment>
<accession>X1FU84</accession>
<protein>
    <submittedName>
        <fullName evidence="1">Uncharacterized protein</fullName>
    </submittedName>
</protein>
<dbReference type="AlphaFoldDB" id="X1FU84"/>
<name>X1FU84_9ZZZZ</name>
<organism evidence="1">
    <name type="scientific">marine sediment metagenome</name>
    <dbReference type="NCBI Taxonomy" id="412755"/>
    <lineage>
        <taxon>unclassified sequences</taxon>
        <taxon>metagenomes</taxon>
        <taxon>ecological metagenomes</taxon>
    </lineage>
</organism>
<gene>
    <name evidence="1" type="ORF">S03H2_25810</name>
</gene>